<dbReference type="eggNOG" id="ENOG502TJY0">
    <property type="taxonomic scope" value="Eukaryota"/>
</dbReference>
<dbReference type="AlphaFoldDB" id="A0A1I7V208"/>
<dbReference type="WBParaSite" id="Csp11.Scaffold630.g21601.t1">
    <property type="protein sequence ID" value="Csp11.Scaffold630.g21601.t1"/>
    <property type="gene ID" value="Csp11.Scaffold630.g21601"/>
</dbReference>
<dbReference type="Pfam" id="PF07735">
    <property type="entry name" value="FBA_2"/>
    <property type="match status" value="1"/>
</dbReference>
<reference evidence="3" key="1">
    <citation type="submission" date="2016-11" db="UniProtKB">
        <authorList>
            <consortium name="WormBaseParasite"/>
        </authorList>
    </citation>
    <scope>IDENTIFICATION</scope>
</reference>
<proteinExistence type="predicted"/>
<keyword evidence="2" id="KW-1185">Reference proteome</keyword>
<dbReference type="PANTHER" id="PTHR21503">
    <property type="entry name" value="F-BOX-CONTAINING HYPOTHETICAL PROTEIN C.ELEGANS"/>
    <property type="match status" value="1"/>
</dbReference>
<evidence type="ECO:0000313" key="2">
    <source>
        <dbReference type="Proteomes" id="UP000095282"/>
    </source>
</evidence>
<dbReference type="Proteomes" id="UP000095282">
    <property type="component" value="Unplaced"/>
</dbReference>
<dbReference type="PANTHER" id="PTHR21503:SF8">
    <property type="entry name" value="F-BOX ASSOCIATED DOMAIN-CONTAINING PROTEIN-RELATED"/>
    <property type="match status" value="1"/>
</dbReference>
<dbReference type="InterPro" id="IPR012885">
    <property type="entry name" value="F-box_Sdz-33"/>
</dbReference>
<feature type="domain" description="Sdz-33 F-box" evidence="1">
    <location>
        <begin position="207"/>
        <end position="263"/>
    </location>
</feature>
<evidence type="ECO:0000259" key="1">
    <source>
        <dbReference type="Pfam" id="PF07735"/>
    </source>
</evidence>
<name>A0A1I7V208_9PELO</name>
<accession>A0A1I7V208</accession>
<evidence type="ECO:0000313" key="3">
    <source>
        <dbReference type="WBParaSite" id="Csp11.Scaffold630.g21601.t1"/>
    </source>
</evidence>
<protein>
    <submittedName>
        <fullName evidence="3">FBA_2 domain-containing protein</fullName>
    </submittedName>
</protein>
<sequence length="337" mass="39531">MNLLRLPHLPCIDIINLMSPTEQFAVSLCSRRSFSVVKSLRRCNPDTLHLDTYHNYVCVGNNDFNYDFEIGQYSEHSNQPKEKVTVNGCSVPCRWKYDNEKSTKIGTYWKESRVFATMKVIDHLSDLFKLEVSHMQIEHDWGIQLMEWVQQRQKTLISINVTSRDSEENAFEAENLKNIIINCQAKKIRLRGHCSEPFEIPNFHKKCDLFECNVGTWISLDNIMTMDCIEIRVYDKTFTSKEMNLFIKHWMSGGNSRLKVLKVTLSERDYNESELINGLNIRRNRVRNKLYEGFHYAIFEFPLFSFEVRRDDGVTASFQHTPRIFIFGVWPDAVGNT</sequence>
<organism evidence="2 3">
    <name type="scientific">Caenorhabditis tropicalis</name>
    <dbReference type="NCBI Taxonomy" id="1561998"/>
    <lineage>
        <taxon>Eukaryota</taxon>
        <taxon>Metazoa</taxon>
        <taxon>Ecdysozoa</taxon>
        <taxon>Nematoda</taxon>
        <taxon>Chromadorea</taxon>
        <taxon>Rhabditida</taxon>
        <taxon>Rhabditina</taxon>
        <taxon>Rhabditomorpha</taxon>
        <taxon>Rhabditoidea</taxon>
        <taxon>Rhabditidae</taxon>
        <taxon>Peloderinae</taxon>
        <taxon>Caenorhabditis</taxon>
    </lineage>
</organism>